<protein>
    <submittedName>
        <fullName evidence="3">Cell cycle regulator of non-homologous end joining</fullName>
    </submittedName>
</protein>
<dbReference type="OrthoDB" id="8936475at2759"/>
<gene>
    <name evidence="3" type="primary">CYREN</name>
</gene>
<dbReference type="GeneID" id="115478183"/>
<feature type="compositionally biased region" description="Polar residues" evidence="1">
    <location>
        <begin position="120"/>
        <end position="134"/>
    </location>
</feature>
<reference evidence="3" key="1">
    <citation type="submission" date="2025-08" db="UniProtKB">
        <authorList>
            <consortium name="RefSeq"/>
        </authorList>
    </citation>
    <scope>IDENTIFICATION</scope>
</reference>
<dbReference type="FunCoup" id="A0A6P7Z219">
    <property type="interactions" value="1584"/>
</dbReference>
<dbReference type="CTD" id="78996"/>
<evidence type="ECO:0000313" key="2">
    <source>
        <dbReference type="Proteomes" id="UP000515156"/>
    </source>
</evidence>
<dbReference type="KEGG" id="muo:115478183"/>
<dbReference type="Pfam" id="PF15325">
    <property type="entry name" value="MRI"/>
    <property type="match status" value="1"/>
</dbReference>
<dbReference type="Proteomes" id="UP000515156">
    <property type="component" value="Chromosome 9"/>
</dbReference>
<organism evidence="2 3">
    <name type="scientific">Microcaecilia unicolor</name>
    <dbReference type="NCBI Taxonomy" id="1415580"/>
    <lineage>
        <taxon>Eukaryota</taxon>
        <taxon>Metazoa</taxon>
        <taxon>Chordata</taxon>
        <taxon>Craniata</taxon>
        <taxon>Vertebrata</taxon>
        <taxon>Euteleostomi</taxon>
        <taxon>Amphibia</taxon>
        <taxon>Gymnophiona</taxon>
        <taxon>Siphonopidae</taxon>
        <taxon>Microcaecilia</taxon>
    </lineage>
</organism>
<keyword evidence="2" id="KW-1185">Reference proteome</keyword>
<dbReference type="AlphaFoldDB" id="A0A6P7Z219"/>
<dbReference type="RefSeq" id="XP_030071318.1">
    <property type="nucleotide sequence ID" value="XM_030215458.1"/>
</dbReference>
<dbReference type="InterPro" id="IPR028278">
    <property type="entry name" value="MRI"/>
</dbReference>
<dbReference type="PANTHER" id="PTHR14566:SF0">
    <property type="entry name" value="CELL CYCLE REGULATOR OF NON-HOMOLOGOUS END JOINING"/>
    <property type="match status" value="1"/>
</dbReference>
<accession>A0A6P7Z219</accession>
<name>A0A6P7Z219_9AMPH</name>
<feature type="region of interest" description="Disordered" evidence="1">
    <location>
        <begin position="1"/>
        <end position="41"/>
    </location>
</feature>
<dbReference type="GO" id="GO:0005634">
    <property type="term" value="C:nucleus"/>
    <property type="evidence" value="ECO:0007669"/>
    <property type="project" value="TreeGrafter"/>
</dbReference>
<evidence type="ECO:0000256" key="1">
    <source>
        <dbReference type="SAM" id="MobiDB-lite"/>
    </source>
</evidence>
<dbReference type="GO" id="GO:0006303">
    <property type="term" value="P:double-strand break repair via nonhomologous end joining"/>
    <property type="evidence" value="ECO:0007669"/>
    <property type="project" value="TreeGrafter"/>
</dbReference>
<dbReference type="GO" id="GO:2001033">
    <property type="term" value="P:negative regulation of double-strand break repair via nonhomologous end joining"/>
    <property type="evidence" value="ECO:0007669"/>
    <property type="project" value="InterPro"/>
</dbReference>
<feature type="region of interest" description="Disordered" evidence="1">
    <location>
        <begin position="92"/>
        <end position="140"/>
    </location>
</feature>
<sequence>MDAAHGNVKSRVLPHWMTASEDQSRAQAAKPKTWRRKANNQPEKCVQGQSKCSSWIFTVYCMNEAELVGMALSILNSDTGYNVPKNSVFLEEQREESTKSPMVGNKVIEVSPPRKCPTSLGETTCPSPRNGTGSQDEEDDSLKFVREIFFK</sequence>
<evidence type="ECO:0000313" key="3">
    <source>
        <dbReference type="RefSeq" id="XP_030071318.1"/>
    </source>
</evidence>
<dbReference type="PANTHER" id="PTHR14566">
    <property type="entry name" value="CELL CYCLE REGULATOR OF NON-HOMOLOGOUS END JOINING"/>
    <property type="match status" value="1"/>
</dbReference>
<proteinExistence type="predicted"/>
<dbReference type="GO" id="GO:0005737">
    <property type="term" value="C:cytoplasm"/>
    <property type="evidence" value="ECO:0007669"/>
    <property type="project" value="TreeGrafter"/>
</dbReference>
<dbReference type="InParanoid" id="A0A6P7Z219"/>